<accession>A0A433JR31</accession>
<keyword evidence="9" id="KW-1185">Reference proteome</keyword>
<dbReference type="InterPro" id="IPR005793">
    <property type="entry name" value="Formyl_trans_C"/>
</dbReference>
<evidence type="ECO:0000256" key="1">
    <source>
        <dbReference type="ARBA" id="ARBA00010699"/>
    </source>
</evidence>
<dbReference type="EMBL" id="RZGZ01000002">
    <property type="protein sequence ID" value="RUR00711.1"/>
    <property type="molecule type" value="Genomic_DNA"/>
</dbReference>
<dbReference type="NCBIfam" id="TIGR00460">
    <property type="entry name" value="fmt"/>
    <property type="match status" value="1"/>
</dbReference>
<sequence length="307" mass="31647">MRIVFAGSPSTAVPTLDALIAAGHEVVAVVTRPDAPVGRRRVLTPSPVAVAAEERGLAVIRATRLDADATERILATRPDLGVIVAFGGFVREPLLSAPPAGWINLHFSALPAWRGASPVQRSIAHRSGAGATVFQLVPELDAGPMWTRTERELSGEETSGELLAELAVSGAADVVAAITAIESGAAPVPQDGEPTFAPKLTAADGRVEWAGDRLDVIAHIRAMTPEPGAHTTVGDTRVKLLAVSRPESEHGSPAPGLVRATDEGIIVGTGTGPVLLVTVQPAGKREMDAASWWRGLGAGADGEVVAS</sequence>
<organism evidence="8 9">
    <name type="scientific">Labedella endophytica</name>
    <dbReference type="NCBI Taxonomy" id="1523160"/>
    <lineage>
        <taxon>Bacteria</taxon>
        <taxon>Bacillati</taxon>
        <taxon>Actinomycetota</taxon>
        <taxon>Actinomycetes</taxon>
        <taxon>Micrococcales</taxon>
        <taxon>Microbacteriaceae</taxon>
        <taxon>Labedella</taxon>
    </lineage>
</organism>
<evidence type="ECO:0000259" key="7">
    <source>
        <dbReference type="Pfam" id="PF02911"/>
    </source>
</evidence>
<dbReference type="Pfam" id="PF02911">
    <property type="entry name" value="Formyl_trans_C"/>
    <property type="match status" value="1"/>
</dbReference>
<dbReference type="AlphaFoldDB" id="A0A433JR31"/>
<dbReference type="GO" id="GO:0004479">
    <property type="term" value="F:methionyl-tRNA formyltransferase activity"/>
    <property type="evidence" value="ECO:0007669"/>
    <property type="project" value="UniProtKB-UniRule"/>
</dbReference>
<dbReference type="EC" id="2.1.2.9" evidence="2 5"/>
<comment type="function">
    <text evidence="5">Attaches a formyl group to the free amino group of methionyl-tRNA(fMet). The formyl group appears to play a dual role in the initiator identity of N-formylmethionyl-tRNA by promoting its recognition by IF2 and preventing the misappropriation of this tRNA by the elongation apparatus.</text>
</comment>
<evidence type="ECO:0000256" key="2">
    <source>
        <dbReference type="ARBA" id="ARBA00012261"/>
    </source>
</evidence>
<dbReference type="InterPro" id="IPR044135">
    <property type="entry name" value="Met-tRNA-FMT_C"/>
</dbReference>
<keyword evidence="4 5" id="KW-0648">Protein biosynthesis</keyword>
<dbReference type="PANTHER" id="PTHR11138">
    <property type="entry name" value="METHIONYL-TRNA FORMYLTRANSFERASE"/>
    <property type="match status" value="1"/>
</dbReference>
<dbReference type="HAMAP" id="MF_00182">
    <property type="entry name" value="Formyl_trans"/>
    <property type="match status" value="1"/>
</dbReference>
<dbReference type="InterPro" id="IPR036477">
    <property type="entry name" value="Formyl_transf_N_sf"/>
</dbReference>
<feature type="binding site" evidence="5">
    <location>
        <begin position="108"/>
        <end position="111"/>
    </location>
    <ligand>
        <name>(6S)-5,6,7,8-tetrahydrofolate</name>
        <dbReference type="ChEBI" id="CHEBI:57453"/>
    </ligand>
</feature>
<reference evidence="8 9" key="1">
    <citation type="submission" date="2018-12" db="EMBL/GenBank/DDBJ databases">
        <authorList>
            <person name="Li F."/>
        </authorList>
    </citation>
    <scope>NUCLEOTIDE SEQUENCE [LARGE SCALE GENOMIC DNA]</scope>
    <source>
        <strain evidence="8 9">EGI 6500705</strain>
    </source>
</reference>
<comment type="caution">
    <text evidence="8">The sequence shown here is derived from an EMBL/GenBank/DDBJ whole genome shotgun (WGS) entry which is preliminary data.</text>
</comment>
<dbReference type="InterPro" id="IPR005794">
    <property type="entry name" value="Fmt"/>
</dbReference>
<dbReference type="Gene3D" id="3.40.50.12230">
    <property type="match status" value="1"/>
</dbReference>
<dbReference type="SUPFAM" id="SSF53328">
    <property type="entry name" value="Formyltransferase"/>
    <property type="match status" value="1"/>
</dbReference>
<dbReference type="GO" id="GO:0005829">
    <property type="term" value="C:cytosol"/>
    <property type="evidence" value="ECO:0007669"/>
    <property type="project" value="TreeGrafter"/>
</dbReference>
<dbReference type="SUPFAM" id="SSF50486">
    <property type="entry name" value="FMT C-terminal domain-like"/>
    <property type="match status" value="1"/>
</dbReference>
<dbReference type="InterPro" id="IPR002376">
    <property type="entry name" value="Formyl_transf_N"/>
</dbReference>
<feature type="domain" description="Formyl transferase C-terminal" evidence="7">
    <location>
        <begin position="199"/>
        <end position="296"/>
    </location>
</feature>
<evidence type="ECO:0000313" key="8">
    <source>
        <dbReference type="EMBL" id="RUR00711.1"/>
    </source>
</evidence>
<dbReference type="PANTHER" id="PTHR11138:SF5">
    <property type="entry name" value="METHIONYL-TRNA FORMYLTRANSFERASE, MITOCHONDRIAL"/>
    <property type="match status" value="1"/>
</dbReference>
<gene>
    <name evidence="5 8" type="primary">fmt</name>
    <name evidence="8" type="ORF">ELQ94_03860</name>
</gene>
<dbReference type="Pfam" id="PF00551">
    <property type="entry name" value="Formyl_trans_N"/>
    <property type="match status" value="1"/>
</dbReference>
<name>A0A433JR31_9MICO</name>
<dbReference type="CDD" id="cd08646">
    <property type="entry name" value="FMT_core_Met-tRNA-FMT_N"/>
    <property type="match status" value="1"/>
</dbReference>
<keyword evidence="3 5" id="KW-0808">Transferase</keyword>
<dbReference type="CDD" id="cd08704">
    <property type="entry name" value="Met_tRNA_FMT_C"/>
    <property type="match status" value="1"/>
</dbReference>
<evidence type="ECO:0000313" key="9">
    <source>
        <dbReference type="Proteomes" id="UP000274909"/>
    </source>
</evidence>
<feature type="domain" description="Formyl transferase N-terminal" evidence="6">
    <location>
        <begin position="1"/>
        <end position="167"/>
    </location>
</feature>
<evidence type="ECO:0000256" key="5">
    <source>
        <dbReference type="HAMAP-Rule" id="MF_00182"/>
    </source>
</evidence>
<dbReference type="OrthoDB" id="9802815at2"/>
<dbReference type="InterPro" id="IPR011034">
    <property type="entry name" value="Formyl_transferase-like_C_sf"/>
</dbReference>
<evidence type="ECO:0000259" key="6">
    <source>
        <dbReference type="Pfam" id="PF00551"/>
    </source>
</evidence>
<comment type="catalytic activity">
    <reaction evidence="5">
        <text>L-methionyl-tRNA(fMet) + (6R)-10-formyltetrahydrofolate = N-formyl-L-methionyl-tRNA(fMet) + (6S)-5,6,7,8-tetrahydrofolate + H(+)</text>
        <dbReference type="Rhea" id="RHEA:24380"/>
        <dbReference type="Rhea" id="RHEA-COMP:9952"/>
        <dbReference type="Rhea" id="RHEA-COMP:9953"/>
        <dbReference type="ChEBI" id="CHEBI:15378"/>
        <dbReference type="ChEBI" id="CHEBI:57453"/>
        <dbReference type="ChEBI" id="CHEBI:78530"/>
        <dbReference type="ChEBI" id="CHEBI:78844"/>
        <dbReference type="ChEBI" id="CHEBI:195366"/>
        <dbReference type="EC" id="2.1.2.9"/>
    </reaction>
</comment>
<dbReference type="Proteomes" id="UP000274909">
    <property type="component" value="Unassembled WGS sequence"/>
</dbReference>
<evidence type="ECO:0000256" key="3">
    <source>
        <dbReference type="ARBA" id="ARBA00022679"/>
    </source>
</evidence>
<proteinExistence type="inferred from homology"/>
<protein>
    <recommendedName>
        <fullName evidence="2 5">Methionyl-tRNA formyltransferase</fullName>
        <ecNumber evidence="2 5">2.1.2.9</ecNumber>
    </recommendedName>
</protein>
<comment type="similarity">
    <text evidence="1 5">Belongs to the Fmt family.</text>
</comment>
<dbReference type="RefSeq" id="WP_127047432.1">
    <property type="nucleotide sequence ID" value="NZ_RZGZ01000002.1"/>
</dbReference>
<evidence type="ECO:0000256" key="4">
    <source>
        <dbReference type="ARBA" id="ARBA00022917"/>
    </source>
</evidence>
<dbReference type="InterPro" id="IPR041711">
    <property type="entry name" value="Met-tRNA-FMT_N"/>
</dbReference>